<dbReference type="PANTHER" id="PTHR30055">
    <property type="entry name" value="HTH-TYPE TRANSCRIPTIONAL REGULATOR RUTR"/>
    <property type="match status" value="1"/>
</dbReference>
<keyword evidence="1 2" id="KW-0238">DNA-binding</keyword>
<feature type="domain" description="HTH tetR-type" evidence="3">
    <location>
        <begin position="15"/>
        <end position="75"/>
    </location>
</feature>
<dbReference type="Pfam" id="PF17932">
    <property type="entry name" value="TetR_C_24"/>
    <property type="match status" value="1"/>
</dbReference>
<dbReference type="Gene3D" id="1.10.357.10">
    <property type="entry name" value="Tetracycline Repressor, domain 2"/>
    <property type="match status" value="1"/>
</dbReference>
<dbReference type="PROSITE" id="PS50977">
    <property type="entry name" value="HTH_TETR_2"/>
    <property type="match status" value="1"/>
</dbReference>
<dbReference type="Pfam" id="PF00440">
    <property type="entry name" value="TetR_N"/>
    <property type="match status" value="1"/>
</dbReference>
<accession>A0ABW4IYZ4</accession>
<proteinExistence type="predicted"/>
<dbReference type="PANTHER" id="PTHR30055:SF200">
    <property type="entry name" value="HTH-TYPE TRANSCRIPTIONAL REPRESSOR BDCR"/>
    <property type="match status" value="1"/>
</dbReference>
<dbReference type="RefSeq" id="WP_381088333.1">
    <property type="nucleotide sequence ID" value="NZ_JBHUDX010000083.1"/>
</dbReference>
<keyword evidence="5" id="KW-1185">Reference proteome</keyword>
<gene>
    <name evidence="4" type="ORF">ACFSL4_27445</name>
</gene>
<dbReference type="EMBL" id="JBHUDX010000083">
    <property type="protein sequence ID" value="MFD1661824.1"/>
    <property type="molecule type" value="Genomic_DNA"/>
</dbReference>
<dbReference type="InterPro" id="IPR036271">
    <property type="entry name" value="Tet_transcr_reg_TetR-rel_C_sf"/>
</dbReference>
<feature type="DNA-binding region" description="H-T-H motif" evidence="2">
    <location>
        <begin position="38"/>
        <end position="57"/>
    </location>
</feature>
<comment type="caution">
    <text evidence="4">The sequence shown here is derived from an EMBL/GenBank/DDBJ whole genome shotgun (WGS) entry which is preliminary data.</text>
</comment>
<organism evidence="4 5">
    <name type="scientific">Streptomyces caeni</name>
    <dbReference type="NCBI Taxonomy" id="2307231"/>
    <lineage>
        <taxon>Bacteria</taxon>
        <taxon>Bacillati</taxon>
        <taxon>Actinomycetota</taxon>
        <taxon>Actinomycetes</taxon>
        <taxon>Kitasatosporales</taxon>
        <taxon>Streptomycetaceae</taxon>
        <taxon>Streptomyces</taxon>
    </lineage>
</organism>
<evidence type="ECO:0000256" key="2">
    <source>
        <dbReference type="PROSITE-ProRule" id="PRU00335"/>
    </source>
</evidence>
<dbReference type="SUPFAM" id="SSF46689">
    <property type="entry name" value="Homeodomain-like"/>
    <property type="match status" value="1"/>
</dbReference>
<protein>
    <submittedName>
        <fullName evidence="4">TetR/AcrR family transcriptional regulator</fullName>
    </submittedName>
</protein>
<sequence length="234" mass="25379">MPRSRSEQQAGADREVARTRVWRAAVELFAAKGFHGTGIRELADAAGLSSASLYHYMGSKDDLLFGIMRHSLLRLGAAAQRVSERTAEPGERIAGLVHVHVLSHALYPDETAVVDHELRALGPEHRKAAVALRDSYEDYWRRAVADGCDTGLFHAPERSVVRIALLEMCSAVAGWYAPGGPLGLDEIAAAHARMALAALGAPPEVQRAPFVTDVSHARRLVEEIWQVALPPGRA</sequence>
<evidence type="ECO:0000313" key="4">
    <source>
        <dbReference type="EMBL" id="MFD1661824.1"/>
    </source>
</evidence>
<dbReference type="InterPro" id="IPR009057">
    <property type="entry name" value="Homeodomain-like_sf"/>
</dbReference>
<name>A0ABW4IYZ4_9ACTN</name>
<dbReference type="Gene3D" id="1.10.10.60">
    <property type="entry name" value="Homeodomain-like"/>
    <property type="match status" value="1"/>
</dbReference>
<dbReference type="InterPro" id="IPR001647">
    <property type="entry name" value="HTH_TetR"/>
</dbReference>
<dbReference type="InterPro" id="IPR041490">
    <property type="entry name" value="KstR2_TetR_C"/>
</dbReference>
<evidence type="ECO:0000259" key="3">
    <source>
        <dbReference type="PROSITE" id="PS50977"/>
    </source>
</evidence>
<dbReference type="InterPro" id="IPR050109">
    <property type="entry name" value="HTH-type_TetR-like_transc_reg"/>
</dbReference>
<evidence type="ECO:0000256" key="1">
    <source>
        <dbReference type="ARBA" id="ARBA00023125"/>
    </source>
</evidence>
<evidence type="ECO:0000313" key="5">
    <source>
        <dbReference type="Proteomes" id="UP001597261"/>
    </source>
</evidence>
<dbReference type="SUPFAM" id="SSF48498">
    <property type="entry name" value="Tetracyclin repressor-like, C-terminal domain"/>
    <property type="match status" value="1"/>
</dbReference>
<dbReference type="Proteomes" id="UP001597261">
    <property type="component" value="Unassembled WGS sequence"/>
</dbReference>
<dbReference type="PRINTS" id="PR00455">
    <property type="entry name" value="HTHTETR"/>
</dbReference>
<reference evidence="5" key="1">
    <citation type="journal article" date="2019" name="Int. J. Syst. Evol. Microbiol.">
        <title>The Global Catalogue of Microorganisms (GCM) 10K type strain sequencing project: providing services to taxonomists for standard genome sequencing and annotation.</title>
        <authorList>
            <consortium name="The Broad Institute Genomics Platform"/>
            <consortium name="The Broad Institute Genome Sequencing Center for Infectious Disease"/>
            <person name="Wu L."/>
            <person name="Ma J."/>
        </authorList>
    </citation>
    <scope>NUCLEOTIDE SEQUENCE [LARGE SCALE GENOMIC DNA]</scope>
    <source>
        <strain evidence="5">CGMCC 1.12470</strain>
    </source>
</reference>